<keyword evidence="1" id="KW-1133">Transmembrane helix</keyword>
<accession>A0A0G1TFA7</accession>
<feature type="transmembrane region" description="Helical" evidence="1">
    <location>
        <begin position="43"/>
        <end position="67"/>
    </location>
</feature>
<feature type="transmembrane region" description="Helical" evidence="1">
    <location>
        <begin position="120"/>
        <end position="146"/>
    </location>
</feature>
<comment type="caution">
    <text evidence="2">The sequence shown here is derived from an EMBL/GenBank/DDBJ whole genome shotgun (WGS) entry which is preliminary data.</text>
</comment>
<feature type="transmembrane region" description="Helical" evidence="1">
    <location>
        <begin position="79"/>
        <end position="100"/>
    </location>
</feature>
<keyword evidence="1 2" id="KW-0812">Transmembrane</keyword>
<evidence type="ECO:0000313" key="2">
    <source>
        <dbReference type="EMBL" id="KKU44090.1"/>
    </source>
</evidence>
<dbReference type="Proteomes" id="UP000034487">
    <property type="component" value="Unassembled WGS sequence"/>
</dbReference>
<dbReference type="PANTHER" id="PTHR31272:SF9">
    <property type="entry name" value="BLL1027 PROTEIN"/>
    <property type="match status" value="1"/>
</dbReference>
<dbReference type="AlphaFoldDB" id="A0A0G1TFA7"/>
<dbReference type="InterPro" id="IPR051790">
    <property type="entry name" value="Cytochrome_c-biogenesis_DsbD"/>
</dbReference>
<evidence type="ECO:0000313" key="3">
    <source>
        <dbReference type="Proteomes" id="UP000034487"/>
    </source>
</evidence>
<name>A0A0G1TFA7_9BACT</name>
<feature type="transmembrane region" description="Helical" evidence="1">
    <location>
        <begin position="197"/>
        <end position="218"/>
    </location>
</feature>
<dbReference type="PANTHER" id="PTHR31272">
    <property type="entry name" value="CYTOCHROME C-TYPE BIOGENESIS PROTEIN HI_1454-RELATED"/>
    <property type="match status" value="1"/>
</dbReference>
<dbReference type="EMBL" id="LCMV01000011">
    <property type="protein sequence ID" value="KKU44090.1"/>
    <property type="molecule type" value="Genomic_DNA"/>
</dbReference>
<keyword evidence="1" id="KW-0472">Membrane</keyword>
<feature type="transmembrane region" description="Helical" evidence="1">
    <location>
        <begin position="152"/>
        <end position="176"/>
    </location>
</feature>
<proteinExistence type="predicted"/>
<feature type="transmembrane region" description="Helical" evidence="1">
    <location>
        <begin position="249"/>
        <end position="267"/>
    </location>
</feature>
<feature type="transmembrane region" description="Helical" evidence="1">
    <location>
        <begin position="6"/>
        <end position="31"/>
    </location>
</feature>
<reference evidence="2 3" key="1">
    <citation type="journal article" date="2015" name="Nature">
        <title>rRNA introns, odd ribosomes, and small enigmatic genomes across a large radiation of phyla.</title>
        <authorList>
            <person name="Brown C.T."/>
            <person name="Hug L.A."/>
            <person name="Thomas B.C."/>
            <person name="Sharon I."/>
            <person name="Castelle C.J."/>
            <person name="Singh A."/>
            <person name="Wilkins M.J."/>
            <person name="Williams K.H."/>
            <person name="Banfield J.F."/>
        </authorList>
    </citation>
    <scope>NUCLEOTIDE SEQUENCE [LARGE SCALE GENOMIC DNA]</scope>
</reference>
<sequence>MDAIFWSASIVVGFVSGALALFAPCCLTVLLPTYLAQIVQTRVRVLLSTLVFSLGIAAVMLPIALGFRELINIFNDYHPYFYGIGALVMILLGLLLIWQFKLPMWITPRQLQGRATFGSLFLLGITSGLATACCAPVLIGAIALTSLSPSTFLALLIGLSYVAGMVTPLLLGAVLMKNDYLIKMRTFLNRPLGPTTAGSLIGGGVMILYGVYLGVSVLTGRLNVAVENDFAVKVLTIGRNISKFLNENPVFAILALIVMAGIVYWAIKAIKKEAKIEKEKND</sequence>
<gene>
    <name evidence="2" type="ORF">UX60_C0011G0020</name>
</gene>
<evidence type="ECO:0000256" key="1">
    <source>
        <dbReference type="SAM" id="Phobius"/>
    </source>
</evidence>
<organism evidence="2 3">
    <name type="scientific">Berkelbacteria bacterium GW2011_GWA2_46_7</name>
    <dbReference type="NCBI Taxonomy" id="1618335"/>
    <lineage>
        <taxon>Bacteria</taxon>
        <taxon>Candidatus Berkelbacteria</taxon>
    </lineage>
</organism>
<protein>
    <submittedName>
        <fullName evidence="2">Cytochrome c biogenesis protein transmembrane region</fullName>
    </submittedName>
</protein>